<proteinExistence type="predicted"/>
<keyword evidence="3" id="KW-1185">Reference proteome</keyword>
<protein>
    <submittedName>
        <fullName evidence="2">Uncharacterized protein</fullName>
    </submittedName>
</protein>
<sequence>MSYQVQAGSEVGGSVDPRVKQALQLLQAAGRLDLLADGVGRRARSARQAASGVAAAVTAYSPPRGKRRRALPQVRRMGLGWGQGGCADAATQQHAGQIVGRLRRLSLTRHRQQGAGRRRPASSGCTRTAAVPIRGVAAWNTRCKRWWSKGQRAGHQQDTEHGPRARHGLRGLGGCYRHSPAPEEEGQGEPTGCDGETEGRH</sequence>
<comment type="caution">
    <text evidence="2">The sequence shown here is derived from an EMBL/GenBank/DDBJ whole genome shotgun (WGS) entry which is preliminary data.</text>
</comment>
<dbReference type="Proteomes" id="UP001066276">
    <property type="component" value="Chromosome 4_2"/>
</dbReference>
<evidence type="ECO:0000313" key="2">
    <source>
        <dbReference type="EMBL" id="KAJ1159814.1"/>
    </source>
</evidence>
<name>A0AAV7S896_PLEWA</name>
<dbReference type="AlphaFoldDB" id="A0AAV7S896"/>
<dbReference type="EMBL" id="JANPWB010000008">
    <property type="protein sequence ID" value="KAJ1159814.1"/>
    <property type="molecule type" value="Genomic_DNA"/>
</dbReference>
<feature type="region of interest" description="Disordered" evidence="1">
    <location>
        <begin position="150"/>
        <end position="201"/>
    </location>
</feature>
<accession>A0AAV7S896</accession>
<evidence type="ECO:0000313" key="3">
    <source>
        <dbReference type="Proteomes" id="UP001066276"/>
    </source>
</evidence>
<reference evidence="2" key="1">
    <citation type="journal article" date="2022" name="bioRxiv">
        <title>Sequencing and chromosome-scale assembly of the giantPleurodeles waltlgenome.</title>
        <authorList>
            <person name="Brown T."/>
            <person name="Elewa A."/>
            <person name="Iarovenko S."/>
            <person name="Subramanian E."/>
            <person name="Araus A.J."/>
            <person name="Petzold A."/>
            <person name="Susuki M."/>
            <person name="Suzuki K.-i.T."/>
            <person name="Hayashi T."/>
            <person name="Toyoda A."/>
            <person name="Oliveira C."/>
            <person name="Osipova E."/>
            <person name="Leigh N.D."/>
            <person name="Simon A."/>
            <person name="Yun M.H."/>
        </authorList>
    </citation>
    <scope>NUCLEOTIDE SEQUENCE</scope>
    <source>
        <strain evidence="2">20211129_DDA</strain>
        <tissue evidence="2">Liver</tissue>
    </source>
</reference>
<evidence type="ECO:0000256" key="1">
    <source>
        <dbReference type="SAM" id="MobiDB-lite"/>
    </source>
</evidence>
<gene>
    <name evidence="2" type="ORF">NDU88_000319</name>
</gene>
<organism evidence="2 3">
    <name type="scientific">Pleurodeles waltl</name>
    <name type="common">Iberian ribbed newt</name>
    <dbReference type="NCBI Taxonomy" id="8319"/>
    <lineage>
        <taxon>Eukaryota</taxon>
        <taxon>Metazoa</taxon>
        <taxon>Chordata</taxon>
        <taxon>Craniata</taxon>
        <taxon>Vertebrata</taxon>
        <taxon>Euteleostomi</taxon>
        <taxon>Amphibia</taxon>
        <taxon>Batrachia</taxon>
        <taxon>Caudata</taxon>
        <taxon>Salamandroidea</taxon>
        <taxon>Salamandridae</taxon>
        <taxon>Pleurodelinae</taxon>
        <taxon>Pleurodeles</taxon>
    </lineage>
</organism>